<protein>
    <recommendedName>
        <fullName evidence="3">DUF5678 domain-containing protein</fullName>
    </recommendedName>
</protein>
<evidence type="ECO:0000313" key="2">
    <source>
        <dbReference type="Proteomes" id="UP000294558"/>
    </source>
</evidence>
<name>A0A4R7I1Z2_9ACTN</name>
<reference evidence="1 2" key="1">
    <citation type="submission" date="2019-03" db="EMBL/GenBank/DDBJ databases">
        <title>Sequencing the genomes of 1000 actinobacteria strains.</title>
        <authorList>
            <person name="Klenk H.-P."/>
        </authorList>
    </citation>
    <scope>NUCLEOTIDE SEQUENCE [LARGE SCALE GENOMIC DNA]</scope>
    <source>
        <strain evidence="1 2">DSM 18936</strain>
    </source>
</reference>
<accession>A0A4R7I1Z2</accession>
<dbReference type="Proteomes" id="UP000294558">
    <property type="component" value="Unassembled WGS sequence"/>
</dbReference>
<comment type="caution">
    <text evidence="1">The sequence shown here is derived from an EMBL/GenBank/DDBJ whole genome shotgun (WGS) entry which is preliminary data.</text>
</comment>
<sequence>MARTLDLEPWAGRWVAVDAEGRVCSDAASLAELLTAIEEADLGEVEVMRAPAPDDPVVYGFG</sequence>
<dbReference type="EMBL" id="SOAU01000001">
    <property type="protein sequence ID" value="TDT16636.1"/>
    <property type="molecule type" value="Genomic_DNA"/>
</dbReference>
<organism evidence="1 2">
    <name type="scientific">Ilumatobacter fluminis</name>
    <dbReference type="NCBI Taxonomy" id="467091"/>
    <lineage>
        <taxon>Bacteria</taxon>
        <taxon>Bacillati</taxon>
        <taxon>Actinomycetota</taxon>
        <taxon>Acidimicrobiia</taxon>
        <taxon>Acidimicrobiales</taxon>
        <taxon>Ilumatobacteraceae</taxon>
        <taxon>Ilumatobacter</taxon>
    </lineage>
</organism>
<evidence type="ECO:0000313" key="1">
    <source>
        <dbReference type="EMBL" id="TDT16636.1"/>
    </source>
</evidence>
<dbReference type="AlphaFoldDB" id="A0A4R7I1Z2"/>
<gene>
    <name evidence="1" type="ORF">BDK89_2228</name>
</gene>
<dbReference type="RefSeq" id="WP_133868993.1">
    <property type="nucleotide sequence ID" value="NZ_SOAU01000001.1"/>
</dbReference>
<proteinExistence type="predicted"/>
<evidence type="ECO:0008006" key="3">
    <source>
        <dbReference type="Google" id="ProtNLM"/>
    </source>
</evidence>
<keyword evidence="2" id="KW-1185">Reference proteome</keyword>